<comment type="caution">
    <text evidence="1">The sequence shown here is derived from an EMBL/GenBank/DDBJ whole genome shotgun (WGS) entry which is preliminary data.</text>
</comment>
<reference evidence="1 2" key="1">
    <citation type="journal article" date="2017" name="Nat. Commun.">
        <title>Genome assembly with in vitro proximity ligation data and whole-genome triplication in lettuce.</title>
        <authorList>
            <person name="Reyes-Chin-Wo S."/>
            <person name="Wang Z."/>
            <person name="Yang X."/>
            <person name="Kozik A."/>
            <person name="Arikit S."/>
            <person name="Song C."/>
            <person name="Xia L."/>
            <person name="Froenicke L."/>
            <person name="Lavelle D.O."/>
            <person name="Truco M.J."/>
            <person name="Xia R."/>
            <person name="Zhu S."/>
            <person name="Xu C."/>
            <person name="Xu H."/>
            <person name="Xu X."/>
            <person name="Cox K."/>
            <person name="Korf I."/>
            <person name="Meyers B.C."/>
            <person name="Michelmore R.W."/>
        </authorList>
    </citation>
    <scope>NUCLEOTIDE SEQUENCE [LARGE SCALE GENOMIC DNA]</scope>
    <source>
        <strain evidence="2">cv. Salinas</strain>
        <tissue evidence="1">Seedlings</tissue>
    </source>
</reference>
<dbReference type="AlphaFoldDB" id="A0A9R1UZV9"/>
<sequence>MEICNDNGIWFSIMGKLRSMEPCLFPYGSQGFQGEDIYPKRGHTHIVFLSQLILNPEPKLTLIETKNFPRPFYFHRITSSGDNIEVTGFHQREEYVILELDFGEMKWVTMGGYALFVSDENSSVTIKRESWADPWSQYWRHADGCRDYELSGEIEKMSSLMPKCGTSPMNA</sequence>
<evidence type="ECO:0000313" key="1">
    <source>
        <dbReference type="EMBL" id="KAJ0196304.1"/>
    </source>
</evidence>
<protein>
    <submittedName>
        <fullName evidence="1">Uncharacterized protein</fullName>
    </submittedName>
</protein>
<dbReference type="Proteomes" id="UP000235145">
    <property type="component" value="Unassembled WGS sequence"/>
</dbReference>
<dbReference type="EMBL" id="NBSK02000007">
    <property type="protein sequence ID" value="KAJ0196304.1"/>
    <property type="molecule type" value="Genomic_DNA"/>
</dbReference>
<dbReference type="PANTHER" id="PTHR45463:SF8">
    <property type="entry name" value="OS09G0392200 PROTEIN"/>
    <property type="match status" value="1"/>
</dbReference>
<name>A0A9R1UZV9_LACSA</name>
<organism evidence="1 2">
    <name type="scientific">Lactuca sativa</name>
    <name type="common">Garden lettuce</name>
    <dbReference type="NCBI Taxonomy" id="4236"/>
    <lineage>
        <taxon>Eukaryota</taxon>
        <taxon>Viridiplantae</taxon>
        <taxon>Streptophyta</taxon>
        <taxon>Embryophyta</taxon>
        <taxon>Tracheophyta</taxon>
        <taxon>Spermatophyta</taxon>
        <taxon>Magnoliopsida</taxon>
        <taxon>eudicotyledons</taxon>
        <taxon>Gunneridae</taxon>
        <taxon>Pentapetalae</taxon>
        <taxon>asterids</taxon>
        <taxon>campanulids</taxon>
        <taxon>Asterales</taxon>
        <taxon>Asteraceae</taxon>
        <taxon>Cichorioideae</taxon>
        <taxon>Cichorieae</taxon>
        <taxon>Lactucinae</taxon>
        <taxon>Lactuca</taxon>
    </lineage>
</organism>
<proteinExistence type="predicted"/>
<accession>A0A9R1UZV9</accession>
<dbReference type="PANTHER" id="PTHR45463">
    <property type="entry name" value="OS09G0392200 PROTEIN"/>
    <property type="match status" value="1"/>
</dbReference>
<keyword evidence="2" id="KW-1185">Reference proteome</keyword>
<evidence type="ECO:0000313" key="2">
    <source>
        <dbReference type="Proteomes" id="UP000235145"/>
    </source>
</evidence>
<gene>
    <name evidence="1" type="ORF">LSAT_V11C700345210</name>
</gene>